<evidence type="ECO:0000256" key="1">
    <source>
        <dbReference type="PROSITE-ProRule" id="PRU00529"/>
    </source>
</evidence>
<dbReference type="PROSITE" id="PS51165">
    <property type="entry name" value="THUMP"/>
    <property type="match status" value="1"/>
</dbReference>
<dbReference type="Pfam" id="PF02926">
    <property type="entry name" value="THUMP"/>
    <property type="match status" value="1"/>
</dbReference>
<evidence type="ECO:0000313" key="4">
    <source>
        <dbReference type="EMBL" id="SPQ25868.1"/>
    </source>
</evidence>
<evidence type="ECO:0000313" key="5">
    <source>
        <dbReference type="Proteomes" id="UP000289323"/>
    </source>
</evidence>
<accession>A0A446BTN7</accession>
<dbReference type="Proteomes" id="UP000289323">
    <property type="component" value="Unassembled WGS sequence"/>
</dbReference>
<feature type="domain" description="THUMP" evidence="3">
    <location>
        <begin position="181"/>
        <end position="299"/>
    </location>
</feature>
<dbReference type="GO" id="GO:0006400">
    <property type="term" value="P:tRNA modification"/>
    <property type="evidence" value="ECO:0007669"/>
    <property type="project" value="InterPro"/>
</dbReference>
<organism evidence="4 5">
    <name type="scientific">Thermothielavioides terrestris</name>
    <dbReference type="NCBI Taxonomy" id="2587410"/>
    <lineage>
        <taxon>Eukaryota</taxon>
        <taxon>Fungi</taxon>
        <taxon>Dikarya</taxon>
        <taxon>Ascomycota</taxon>
        <taxon>Pezizomycotina</taxon>
        <taxon>Sordariomycetes</taxon>
        <taxon>Sordariomycetidae</taxon>
        <taxon>Sordariales</taxon>
        <taxon>Chaetomiaceae</taxon>
        <taxon>Thermothielavioides</taxon>
    </lineage>
</organism>
<reference evidence="4 5" key="1">
    <citation type="submission" date="2018-04" db="EMBL/GenBank/DDBJ databases">
        <authorList>
            <person name="Huttner S."/>
            <person name="Dainat J."/>
        </authorList>
    </citation>
    <scope>NUCLEOTIDE SEQUENCE [LARGE SCALE GENOMIC DNA]</scope>
</reference>
<feature type="region of interest" description="Disordered" evidence="2">
    <location>
        <begin position="195"/>
        <end position="231"/>
    </location>
</feature>
<proteinExistence type="predicted"/>
<dbReference type="InterPro" id="IPR040183">
    <property type="entry name" value="THUMPD1-like"/>
</dbReference>
<dbReference type="PANTHER" id="PTHR13452:SF10">
    <property type="entry name" value="THUMP DOMAIN-CONTAINING PROTEIN 1"/>
    <property type="match status" value="1"/>
</dbReference>
<protein>
    <submittedName>
        <fullName evidence="4">4fc7219a-1d52-4b21-958c-0e94cb5e1bb7</fullName>
    </submittedName>
</protein>
<gene>
    <name evidence="4" type="ORF">TT172_LOCUS8287</name>
</gene>
<evidence type="ECO:0000259" key="3">
    <source>
        <dbReference type="PROSITE" id="PS51165"/>
    </source>
</evidence>
<dbReference type="EMBL" id="OUUZ01000015">
    <property type="protein sequence ID" value="SPQ25868.1"/>
    <property type="molecule type" value="Genomic_DNA"/>
</dbReference>
<dbReference type="Gene3D" id="3.30.2300.10">
    <property type="entry name" value="THUMP superfamily"/>
    <property type="match status" value="1"/>
</dbReference>
<evidence type="ECO:0000256" key="2">
    <source>
        <dbReference type="SAM" id="MobiDB-lite"/>
    </source>
</evidence>
<dbReference type="SMART" id="SM00981">
    <property type="entry name" value="THUMP"/>
    <property type="match status" value="1"/>
</dbReference>
<dbReference type="CDD" id="cd11717">
    <property type="entry name" value="THUMP_THUMPD1_like"/>
    <property type="match status" value="1"/>
</dbReference>
<keyword evidence="1" id="KW-0694">RNA-binding</keyword>
<dbReference type="AlphaFoldDB" id="A0A446BTN7"/>
<dbReference type="SUPFAM" id="SSF143437">
    <property type="entry name" value="THUMP domain-like"/>
    <property type="match status" value="1"/>
</dbReference>
<feature type="region of interest" description="Disordered" evidence="2">
    <location>
        <begin position="62"/>
        <end position="90"/>
    </location>
</feature>
<name>A0A446BTN7_9PEZI</name>
<feature type="compositionally biased region" description="Acidic residues" evidence="2">
    <location>
        <begin position="79"/>
        <end position="90"/>
    </location>
</feature>
<dbReference type="PANTHER" id="PTHR13452">
    <property type="entry name" value="THUMP DOMAIN CONTAINING PROTEIN 1-RELATED"/>
    <property type="match status" value="1"/>
</dbReference>
<dbReference type="GO" id="GO:0003723">
    <property type="term" value="F:RNA binding"/>
    <property type="evidence" value="ECO:0007669"/>
    <property type="project" value="UniProtKB-UniRule"/>
</dbReference>
<sequence length="330" mass="35464">MRKWKTPHQLAKAALHPDAAAAGVQPGDSGIWVTCARHQEAKAAREVGVLFDEYAEKMYGIKSGRDAPAGESGERGGEEVDEKEEEENEDIEAAIRKEVAALTSKPSDAAAGNVMRPVKMNVDCLLFVKTPPAVDPVAFVRRICEDARACNELPGLMRCRYVNRLTPVTAMGRATEQGLVEVARKVLASTFDLSGKRGKSSAATGDDGKGAAGGAANAETGGERTSNDELAVPDAEGKIPFTFAIRPTIRNHSNLKRDVVINTIAGLINDDRHRVNLSSPDKVILVDIYQTVCGMSVVDGDWEALKRFNLTELYSQARNAQSGEGSKSDD</sequence>
<dbReference type="InterPro" id="IPR004114">
    <property type="entry name" value="THUMP_dom"/>
</dbReference>